<keyword evidence="4 6" id="KW-1133">Transmembrane helix</keyword>
<gene>
    <name evidence="7" type="ORF">FPK63_12795</name>
</gene>
<evidence type="ECO:0000313" key="7">
    <source>
        <dbReference type="EMBL" id="MDR8431948.1"/>
    </source>
</evidence>
<feature type="transmembrane region" description="Helical" evidence="6">
    <location>
        <begin position="74"/>
        <end position="95"/>
    </location>
</feature>
<evidence type="ECO:0000256" key="3">
    <source>
        <dbReference type="ARBA" id="ARBA00022692"/>
    </source>
</evidence>
<proteinExistence type="predicted"/>
<name>A0ABD5DNW6_ACIBA</name>
<evidence type="ECO:0000256" key="6">
    <source>
        <dbReference type="SAM" id="Phobius"/>
    </source>
</evidence>
<feature type="transmembrane region" description="Helical" evidence="6">
    <location>
        <begin position="101"/>
        <end position="123"/>
    </location>
</feature>
<feature type="transmembrane region" description="Helical" evidence="6">
    <location>
        <begin position="206"/>
        <end position="232"/>
    </location>
</feature>
<feature type="transmembrane region" description="Helical" evidence="6">
    <location>
        <begin position="286"/>
        <end position="308"/>
    </location>
</feature>
<evidence type="ECO:0000256" key="4">
    <source>
        <dbReference type="ARBA" id="ARBA00022989"/>
    </source>
</evidence>
<comment type="caution">
    <text evidence="7">The sequence shown here is derived from an EMBL/GenBank/DDBJ whole genome shotgun (WGS) entry which is preliminary data.</text>
</comment>
<dbReference type="PANTHER" id="PTHR30250">
    <property type="entry name" value="PST FAMILY PREDICTED COLANIC ACID TRANSPORTER"/>
    <property type="match status" value="1"/>
</dbReference>
<feature type="transmembrane region" description="Helical" evidence="6">
    <location>
        <begin position="351"/>
        <end position="368"/>
    </location>
</feature>
<reference evidence="7" key="1">
    <citation type="submission" date="2019-07" db="EMBL/GenBank/DDBJ databases">
        <title>Biological characteristics of mucoid Acinetobacter baumannii from a general hospital in China.</title>
        <authorList>
            <person name="Hua X."/>
            <person name="Yu Y."/>
        </authorList>
    </citation>
    <scope>NUCLEOTIDE SEQUENCE</scope>
    <source>
        <strain evidence="7">N8</strain>
    </source>
</reference>
<protein>
    <submittedName>
        <fullName evidence="7">Translocase</fullName>
    </submittedName>
</protein>
<feature type="transmembrane region" description="Helical" evidence="6">
    <location>
        <begin position="158"/>
        <end position="177"/>
    </location>
</feature>
<keyword evidence="5 6" id="KW-0472">Membrane</keyword>
<dbReference type="InterPro" id="IPR050833">
    <property type="entry name" value="Poly_Biosynth_Transport"/>
</dbReference>
<accession>A0ABD5DNW6</accession>
<feature type="transmembrane region" description="Helical" evidence="6">
    <location>
        <begin position="320"/>
        <end position="339"/>
    </location>
</feature>
<comment type="subcellular location">
    <subcellularLocation>
        <location evidence="1">Cell membrane</location>
        <topology evidence="1">Multi-pass membrane protein</topology>
    </subcellularLocation>
</comment>
<evidence type="ECO:0000256" key="1">
    <source>
        <dbReference type="ARBA" id="ARBA00004651"/>
    </source>
</evidence>
<dbReference type="EMBL" id="VMAF01000017">
    <property type="protein sequence ID" value="MDR8431948.1"/>
    <property type="molecule type" value="Genomic_DNA"/>
</dbReference>
<keyword evidence="2" id="KW-1003">Cell membrane</keyword>
<feature type="transmembrane region" description="Helical" evidence="6">
    <location>
        <begin position="12"/>
        <end position="31"/>
    </location>
</feature>
<dbReference type="PANTHER" id="PTHR30250:SF11">
    <property type="entry name" value="O-ANTIGEN TRANSPORTER-RELATED"/>
    <property type="match status" value="1"/>
</dbReference>
<dbReference type="GO" id="GO:0005886">
    <property type="term" value="C:plasma membrane"/>
    <property type="evidence" value="ECO:0007669"/>
    <property type="project" value="UniProtKB-SubCell"/>
</dbReference>
<evidence type="ECO:0000256" key="5">
    <source>
        <dbReference type="ARBA" id="ARBA00023136"/>
    </source>
</evidence>
<evidence type="ECO:0000256" key="2">
    <source>
        <dbReference type="ARBA" id="ARBA00022475"/>
    </source>
</evidence>
<feature type="transmembrane region" description="Helical" evidence="6">
    <location>
        <begin position="380"/>
        <end position="403"/>
    </location>
</feature>
<feature type="transmembrane region" description="Helical" evidence="6">
    <location>
        <begin position="244"/>
        <end position="265"/>
    </location>
</feature>
<feature type="transmembrane region" description="Helical" evidence="6">
    <location>
        <begin position="43"/>
        <end position="62"/>
    </location>
</feature>
<sequence>MSLFNNIKKILLGNGAAQLIQFAFLPLSAFLYTPEQFGVFGTIQAYSTALTVFISLQLYVAIPFEKNQFLLNDLIVLNFKCIFAVTTFLLILYGLFNIDYFSILAIFLASITAVTNTLRSLIVYSGNFTRLSTSYVIRALVIVISQAALSFSTAINGLIYGLLLGEVIYSGLLHYFIKKSIDLPSFSLRSLFKVPIKNIFTKYRPYSLYGSILELTSVFIFYGPIVIFSYIFNGNNNYIGQYSFISRLVWPPIILISTSCTNALYFHITKINNLEVKSLTLKATALGGFIIAIAPFLGWCGHYIINLLIKTPTWNLVSDFGFYIITLAFVFMGTIYVRVVIRYKHLQKYQLIMDIFFIAIVAIILYFREKIGISDVFEILKSYTVIYFIYSLLLILGILFFVLKEMKNQNIIK</sequence>
<organism evidence="7">
    <name type="scientific">Acinetobacter baumannii</name>
    <dbReference type="NCBI Taxonomy" id="470"/>
    <lineage>
        <taxon>Bacteria</taxon>
        <taxon>Pseudomonadati</taxon>
        <taxon>Pseudomonadota</taxon>
        <taxon>Gammaproteobacteria</taxon>
        <taxon>Moraxellales</taxon>
        <taxon>Moraxellaceae</taxon>
        <taxon>Acinetobacter</taxon>
        <taxon>Acinetobacter calcoaceticus/baumannii complex</taxon>
    </lineage>
</organism>
<dbReference type="RefSeq" id="WP_000051833.1">
    <property type="nucleotide sequence ID" value="NZ_CM125926.1"/>
</dbReference>
<dbReference type="KEGG" id="abau:IX87_14860"/>
<dbReference type="AlphaFoldDB" id="A0ABD5DNW6"/>
<keyword evidence="3 6" id="KW-0812">Transmembrane</keyword>